<evidence type="ECO:0008006" key="4">
    <source>
        <dbReference type="Google" id="ProtNLM"/>
    </source>
</evidence>
<dbReference type="EMBL" id="LIBB01000030">
    <property type="protein sequence ID" value="KRO73106.1"/>
    <property type="molecule type" value="Genomic_DNA"/>
</dbReference>
<accession>A0A0R2SIH0</accession>
<name>A0A0R2SIH0_9GAMM</name>
<evidence type="ECO:0000313" key="3">
    <source>
        <dbReference type="Proteomes" id="UP000051934"/>
    </source>
</evidence>
<dbReference type="Pfam" id="PF07386">
    <property type="entry name" value="DUF1499"/>
    <property type="match status" value="1"/>
</dbReference>
<feature type="transmembrane region" description="Helical" evidence="1">
    <location>
        <begin position="65"/>
        <end position="85"/>
    </location>
</feature>
<dbReference type="Proteomes" id="UP000051934">
    <property type="component" value="Unassembled WGS sequence"/>
</dbReference>
<comment type="caution">
    <text evidence="2">The sequence shown here is derived from an EMBL/GenBank/DDBJ whole genome shotgun (WGS) entry which is preliminary data.</text>
</comment>
<protein>
    <recommendedName>
        <fullName evidence="4">DUF1499 domain-containing protein</fullName>
    </recommendedName>
</protein>
<organism evidence="2 3">
    <name type="scientific">OM182 bacterium BACL3 MAG-120507-bin80</name>
    <dbReference type="NCBI Taxonomy" id="1655577"/>
    <lineage>
        <taxon>Bacteria</taxon>
        <taxon>Pseudomonadati</taxon>
        <taxon>Pseudomonadota</taxon>
        <taxon>Gammaproteobacteria</taxon>
        <taxon>OMG group</taxon>
        <taxon>OM182 clade</taxon>
    </lineage>
</organism>
<feature type="transmembrane region" description="Helical" evidence="1">
    <location>
        <begin position="21"/>
        <end position="45"/>
    </location>
</feature>
<dbReference type="AlphaFoldDB" id="A0A0R2SIH0"/>
<evidence type="ECO:0000256" key="1">
    <source>
        <dbReference type="SAM" id="Phobius"/>
    </source>
</evidence>
<feature type="transmembrane region" description="Helical" evidence="1">
    <location>
        <begin position="92"/>
        <end position="109"/>
    </location>
</feature>
<gene>
    <name evidence="2" type="ORF">ABR69_11505</name>
</gene>
<keyword evidence="1" id="KW-1133">Transmembrane helix</keyword>
<reference evidence="2 3" key="1">
    <citation type="submission" date="2015-10" db="EMBL/GenBank/DDBJ databases">
        <title>Metagenome-Assembled Genomes uncover a global brackish microbiome.</title>
        <authorList>
            <person name="Hugerth L.W."/>
            <person name="Larsson J."/>
            <person name="Alneberg J."/>
            <person name="Lindh M.V."/>
            <person name="Legrand C."/>
            <person name="Pinhassi J."/>
            <person name="Andersson A.F."/>
        </authorList>
    </citation>
    <scope>NUCLEOTIDE SEQUENCE [LARGE SCALE GENOMIC DNA]</scope>
    <source>
        <strain evidence="2">BACL4 MAG-120507-bin80</strain>
    </source>
</reference>
<keyword evidence="1" id="KW-0472">Membrane</keyword>
<sequence>MSPIAQSSLPNKLDIPLRLSALLVLFAGVSLGLFTLSSAVGIWVGAWDFRTGLGILRMANTAAPYLFWSCLALGIATALFALLMAHQDRGRLIVYAGIGTAIAALGYAVPESFRPPEGVNYPMIHDITTNTDYPPQFVDILPLRGTESNSVLYGGAENVTAEELAALTKEAYPDLIPRVYDERHADVYRRALNAVETLGWEIVSADFDSRRIEATDTTLWFRFKDDIVITFGTQSNNVVVNARSTSRVGVGDVGANANRLRAFFALMDMP</sequence>
<evidence type="ECO:0000313" key="2">
    <source>
        <dbReference type="EMBL" id="KRO73106.1"/>
    </source>
</evidence>
<keyword evidence="1" id="KW-0812">Transmembrane</keyword>
<dbReference type="InterPro" id="IPR010865">
    <property type="entry name" value="DUF1499"/>
</dbReference>
<proteinExistence type="predicted"/>